<dbReference type="InterPro" id="IPR017441">
    <property type="entry name" value="Protein_kinase_ATP_BS"/>
</dbReference>
<evidence type="ECO:0000256" key="5">
    <source>
        <dbReference type="ARBA" id="ARBA00022777"/>
    </source>
</evidence>
<proteinExistence type="predicted"/>
<evidence type="ECO:0000256" key="1">
    <source>
        <dbReference type="ARBA" id="ARBA00012444"/>
    </source>
</evidence>
<evidence type="ECO:0000256" key="8">
    <source>
        <dbReference type="ARBA" id="ARBA00047454"/>
    </source>
</evidence>
<evidence type="ECO:0000256" key="9">
    <source>
        <dbReference type="PROSITE-ProRule" id="PRU10141"/>
    </source>
</evidence>
<dbReference type="Gene3D" id="1.10.510.10">
    <property type="entry name" value="Transferase(Phosphotransferase) domain 1"/>
    <property type="match status" value="1"/>
</dbReference>
<protein>
    <recommendedName>
        <fullName evidence="1">cAMP-dependent protein kinase</fullName>
        <ecNumber evidence="1">2.7.11.11</ecNumber>
    </recommendedName>
</protein>
<dbReference type="InterPro" id="IPR000719">
    <property type="entry name" value="Prot_kinase_dom"/>
</dbReference>
<dbReference type="SMART" id="SM00220">
    <property type="entry name" value="S_TKc"/>
    <property type="match status" value="1"/>
</dbReference>
<dbReference type="GO" id="GO:0005952">
    <property type="term" value="C:cAMP-dependent protein kinase complex"/>
    <property type="evidence" value="ECO:0007669"/>
    <property type="project" value="TreeGrafter"/>
</dbReference>
<evidence type="ECO:0000259" key="10">
    <source>
        <dbReference type="PROSITE" id="PS50011"/>
    </source>
</evidence>
<feature type="binding site" evidence="9">
    <location>
        <position position="102"/>
    </location>
    <ligand>
        <name>ATP</name>
        <dbReference type="ChEBI" id="CHEBI:30616"/>
    </ligand>
</feature>
<comment type="catalytic activity">
    <reaction evidence="8">
        <text>L-seryl-[protein] + ATP = O-phospho-L-seryl-[protein] + ADP + H(+)</text>
        <dbReference type="Rhea" id="RHEA:17989"/>
        <dbReference type="Rhea" id="RHEA-COMP:9863"/>
        <dbReference type="Rhea" id="RHEA-COMP:11604"/>
        <dbReference type="ChEBI" id="CHEBI:15378"/>
        <dbReference type="ChEBI" id="CHEBI:29999"/>
        <dbReference type="ChEBI" id="CHEBI:30616"/>
        <dbReference type="ChEBI" id="CHEBI:83421"/>
        <dbReference type="ChEBI" id="CHEBI:456216"/>
        <dbReference type="EC" id="2.7.11.11"/>
    </reaction>
</comment>
<dbReference type="Proteomes" id="UP001461498">
    <property type="component" value="Unassembled WGS sequence"/>
</dbReference>
<dbReference type="GO" id="GO:0005634">
    <property type="term" value="C:nucleus"/>
    <property type="evidence" value="ECO:0007669"/>
    <property type="project" value="TreeGrafter"/>
</dbReference>
<dbReference type="PROSITE" id="PS00107">
    <property type="entry name" value="PROTEIN_KINASE_ATP"/>
    <property type="match status" value="1"/>
</dbReference>
<dbReference type="SUPFAM" id="SSF56112">
    <property type="entry name" value="Protein kinase-like (PK-like)"/>
    <property type="match status" value="1"/>
</dbReference>
<reference evidence="11 12" key="1">
    <citation type="submission" date="2022-12" db="EMBL/GenBank/DDBJ databases">
        <title>Chromosome-level genome assembly of true bugs.</title>
        <authorList>
            <person name="Ma L."/>
            <person name="Li H."/>
        </authorList>
    </citation>
    <scope>NUCLEOTIDE SEQUENCE [LARGE SCALE GENOMIC DNA]</scope>
    <source>
        <strain evidence="11">Lab_2022b</strain>
    </source>
</reference>
<keyword evidence="6 9" id="KW-0067">ATP-binding</keyword>
<evidence type="ECO:0000256" key="3">
    <source>
        <dbReference type="ARBA" id="ARBA00022679"/>
    </source>
</evidence>
<dbReference type="PROSITE" id="PS50011">
    <property type="entry name" value="PROTEIN_KINASE_DOM"/>
    <property type="match status" value="1"/>
</dbReference>
<dbReference type="EC" id="2.7.11.11" evidence="1"/>
<keyword evidence="4 9" id="KW-0547">Nucleotide-binding</keyword>
<dbReference type="Gene3D" id="3.30.200.20">
    <property type="entry name" value="Phosphorylase Kinase, domain 1"/>
    <property type="match status" value="1"/>
</dbReference>
<name>A0AAW1DRT2_9HEMI</name>
<organism evidence="11 12">
    <name type="scientific">Rhynocoris fuscipes</name>
    <dbReference type="NCBI Taxonomy" id="488301"/>
    <lineage>
        <taxon>Eukaryota</taxon>
        <taxon>Metazoa</taxon>
        <taxon>Ecdysozoa</taxon>
        <taxon>Arthropoda</taxon>
        <taxon>Hexapoda</taxon>
        <taxon>Insecta</taxon>
        <taxon>Pterygota</taxon>
        <taxon>Neoptera</taxon>
        <taxon>Paraneoptera</taxon>
        <taxon>Hemiptera</taxon>
        <taxon>Heteroptera</taxon>
        <taxon>Panheteroptera</taxon>
        <taxon>Cimicomorpha</taxon>
        <taxon>Reduviidae</taxon>
        <taxon>Harpactorinae</taxon>
        <taxon>Harpactorini</taxon>
        <taxon>Rhynocoris</taxon>
    </lineage>
</organism>
<dbReference type="GO" id="GO:0005829">
    <property type="term" value="C:cytosol"/>
    <property type="evidence" value="ECO:0007669"/>
    <property type="project" value="TreeGrafter"/>
</dbReference>
<accession>A0AAW1DRT2</accession>
<dbReference type="GO" id="GO:0004691">
    <property type="term" value="F:cAMP-dependent protein kinase activity"/>
    <property type="evidence" value="ECO:0007669"/>
    <property type="project" value="UniProtKB-EC"/>
</dbReference>
<evidence type="ECO:0000313" key="12">
    <source>
        <dbReference type="Proteomes" id="UP001461498"/>
    </source>
</evidence>
<dbReference type="InterPro" id="IPR011009">
    <property type="entry name" value="Kinase-like_dom_sf"/>
</dbReference>
<comment type="catalytic activity">
    <reaction evidence="7">
        <text>L-threonyl-[protein] + ATP = O-phospho-L-threonyl-[protein] + ADP + H(+)</text>
        <dbReference type="Rhea" id="RHEA:46608"/>
        <dbReference type="Rhea" id="RHEA-COMP:11060"/>
        <dbReference type="Rhea" id="RHEA-COMP:11605"/>
        <dbReference type="ChEBI" id="CHEBI:15378"/>
        <dbReference type="ChEBI" id="CHEBI:30013"/>
        <dbReference type="ChEBI" id="CHEBI:30616"/>
        <dbReference type="ChEBI" id="CHEBI:61977"/>
        <dbReference type="ChEBI" id="CHEBI:456216"/>
        <dbReference type="EC" id="2.7.11.11"/>
    </reaction>
</comment>
<evidence type="ECO:0000313" key="11">
    <source>
        <dbReference type="EMBL" id="KAK9511155.1"/>
    </source>
</evidence>
<dbReference type="AlphaFoldDB" id="A0AAW1DRT2"/>
<dbReference type="EMBL" id="JAPXFL010000002">
    <property type="protein sequence ID" value="KAK9511155.1"/>
    <property type="molecule type" value="Genomic_DNA"/>
</dbReference>
<evidence type="ECO:0000256" key="2">
    <source>
        <dbReference type="ARBA" id="ARBA00022527"/>
    </source>
</evidence>
<evidence type="ECO:0000256" key="6">
    <source>
        <dbReference type="ARBA" id="ARBA00022840"/>
    </source>
</evidence>
<dbReference type="PANTHER" id="PTHR24353">
    <property type="entry name" value="CYCLIC NUCLEOTIDE-DEPENDENT PROTEIN KINASE"/>
    <property type="match status" value="1"/>
</dbReference>
<keyword evidence="3" id="KW-0808">Transferase</keyword>
<dbReference type="PANTHER" id="PTHR24353:SF153">
    <property type="entry name" value="CAMP-DEPENDENT PROTEIN KINASE CATALYTIC SUBUNIT 1"/>
    <property type="match status" value="1"/>
</dbReference>
<comment type="caution">
    <text evidence="11">The sequence shown here is derived from an EMBL/GenBank/DDBJ whole genome shotgun (WGS) entry which is preliminary data.</text>
</comment>
<dbReference type="Pfam" id="PF00069">
    <property type="entry name" value="Pkinase"/>
    <property type="match status" value="1"/>
</dbReference>
<sequence length="175" mass="20319">MSKILKMNTQYHKSYSDKEEPQLGRNDSWPISDMTEYLKKSKDEFTSRMAGLVPRETVIKLSDLDFKKTLGQGAYGRVMLVSVRASGALYAAKLQEKKFIVKSKQINNVLNEKKLLESFTFPFTVNLEYFFQDNVYIYFVMPLMEGGDMYELLRKKGKFDEQLAKFYSAQIAKVI</sequence>
<gene>
    <name evidence="11" type="ORF">O3M35_005768</name>
</gene>
<feature type="domain" description="Protein kinase" evidence="10">
    <location>
        <begin position="64"/>
        <end position="175"/>
    </location>
</feature>
<dbReference type="GO" id="GO:0005524">
    <property type="term" value="F:ATP binding"/>
    <property type="evidence" value="ECO:0007669"/>
    <property type="project" value="UniProtKB-UniRule"/>
</dbReference>
<evidence type="ECO:0000256" key="4">
    <source>
        <dbReference type="ARBA" id="ARBA00022741"/>
    </source>
</evidence>
<keyword evidence="5" id="KW-0418">Kinase</keyword>
<evidence type="ECO:0000256" key="7">
    <source>
        <dbReference type="ARBA" id="ARBA00047292"/>
    </source>
</evidence>
<keyword evidence="12" id="KW-1185">Reference proteome</keyword>
<keyword evidence="2" id="KW-0723">Serine/threonine-protein kinase</keyword>